<name>A0ACC2SPF1_9FUNG</name>
<keyword evidence="2" id="KW-1185">Reference proteome</keyword>
<organism evidence="1 2">
    <name type="scientific">Entomophthora muscae</name>
    <dbReference type="NCBI Taxonomy" id="34485"/>
    <lineage>
        <taxon>Eukaryota</taxon>
        <taxon>Fungi</taxon>
        <taxon>Fungi incertae sedis</taxon>
        <taxon>Zoopagomycota</taxon>
        <taxon>Entomophthoromycotina</taxon>
        <taxon>Entomophthoromycetes</taxon>
        <taxon>Entomophthorales</taxon>
        <taxon>Entomophthoraceae</taxon>
        <taxon>Entomophthora</taxon>
    </lineage>
</organism>
<dbReference type="Proteomes" id="UP001165960">
    <property type="component" value="Unassembled WGS sequence"/>
</dbReference>
<gene>
    <name evidence="1" type="ORF">DSO57_1033593</name>
</gene>
<accession>A0ACC2SPF1</accession>
<comment type="caution">
    <text evidence="1">The sequence shown here is derived from an EMBL/GenBank/DDBJ whole genome shotgun (WGS) entry which is preliminary data.</text>
</comment>
<dbReference type="EMBL" id="QTSX02004527">
    <property type="protein sequence ID" value="KAJ9064137.1"/>
    <property type="molecule type" value="Genomic_DNA"/>
</dbReference>
<protein>
    <submittedName>
        <fullName evidence="1">Uncharacterized protein</fullName>
    </submittedName>
</protein>
<reference evidence="1" key="1">
    <citation type="submission" date="2022-04" db="EMBL/GenBank/DDBJ databases">
        <title>Genome of the entomopathogenic fungus Entomophthora muscae.</title>
        <authorList>
            <person name="Elya C."/>
            <person name="Lovett B.R."/>
            <person name="Lee E."/>
            <person name="Macias A.M."/>
            <person name="Hajek A.E."/>
            <person name="De Bivort B.L."/>
            <person name="Kasson M.T."/>
            <person name="De Fine Licht H.H."/>
            <person name="Stajich J.E."/>
        </authorList>
    </citation>
    <scope>NUCLEOTIDE SEQUENCE</scope>
    <source>
        <strain evidence="1">Berkeley</strain>
    </source>
</reference>
<evidence type="ECO:0000313" key="2">
    <source>
        <dbReference type="Proteomes" id="UP001165960"/>
    </source>
</evidence>
<evidence type="ECO:0000313" key="1">
    <source>
        <dbReference type="EMBL" id="KAJ9064137.1"/>
    </source>
</evidence>
<proteinExistence type="predicted"/>
<sequence length="72" mass="8466">MLSPGAKHNTDNQCDYVTSQSRLVNSIKQMCQSIPKYVRERLHEFHQLEQPWRAQVDSTLNAYLTNFEQLVQ</sequence>